<dbReference type="EMBL" id="MPTB01000028">
    <property type="protein sequence ID" value="OMD45035.1"/>
    <property type="molecule type" value="Genomic_DNA"/>
</dbReference>
<dbReference type="SUPFAM" id="SSF51445">
    <property type="entry name" value="(Trans)glycosidases"/>
    <property type="match status" value="1"/>
</dbReference>
<evidence type="ECO:0000256" key="4">
    <source>
        <dbReference type="ARBA" id="ARBA00022801"/>
    </source>
</evidence>
<proteinExistence type="inferred from homology"/>
<keyword evidence="11" id="KW-1185">Reference proteome</keyword>
<dbReference type="Gene3D" id="3.20.20.80">
    <property type="entry name" value="Glycosidases"/>
    <property type="match status" value="1"/>
</dbReference>
<evidence type="ECO:0000256" key="7">
    <source>
        <dbReference type="ARBA" id="ARBA00023326"/>
    </source>
</evidence>
<dbReference type="InterPro" id="IPR017853">
    <property type="entry name" value="GH"/>
</dbReference>
<evidence type="ECO:0000256" key="8">
    <source>
        <dbReference type="RuleBase" id="RU361174"/>
    </source>
</evidence>
<keyword evidence="7 8" id="KW-0624">Polysaccharide degradation</keyword>
<dbReference type="PROSITE" id="PS51760">
    <property type="entry name" value="GH10_2"/>
    <property type="match status" value="1"/>
</dbReference>
<dbReference type="InterPro" id="IPR001000">
    <property type="entry name" value="GH10_dom"/>
</dbReference>
<comment type="caution">
    <text evidence="10">The sequence shown here is derived from an EMBL/GenBank/DDBJ whole genome shotgun (WGS) entry which is preliminary data.</text>
</comment>
<dbReference type="PANTHER" id="PTHR31490:SF90">
    <property type="entry name" value="ENDO-1,4-BETA-XYLANASE A"/>
    <property type="match status" value="1"/>
</dbReference>
<evidence type="ECO:0000256" key="2">
    <source>
        <dbReference type="ARBA" id="ARBA00004851"/>
    </source>
</evidence>
<evidence type="ECO:0000313" key="10">
    <source>
        <dbReference type="EMBL" id="OMD45035.1"/>
    </source>
</evidence>
<evidence type="ECO:0000313" key="11">
    <source>
        <dbReference type="Proteomes" id="UP000187412"/>
    </source>
</evidence>
<evidence type="ECO:0000259" key="9">
    <source>
        <dbReference type="PROSITE" id="PS51760"/>
    </source>
</evidence>
<dbReference type="PANTHER" id="PTHR31490">
    <property type="entry name" value="GLYCOSYL HYDROLASE"/>
    <property type="match status" value="1"/>
</dbReference>
<protein>
    <recommendedName>
        <fullName evidence="8">Beta-xylanase</fullName>
        <ecNumber evidence="8">3.2.1.8</ecNumber>
    </recommendedName>
</protein>
<feature type="domain" description="GH10" evidence="9">
    <location>
        <begin position="6"/>
        <end position="335"/>
    </location>
</feature>
<dbReference type="Proteomes" id="UP000187412">
    <property type="component" value="Unassembled WGS sequence"/>
</dbReference>
<name>A0ABX3H7G9_PAEBO</name>
<reference evidence="10 11" key="1">
    <citation type="submission" date="2016-10" db="EMBL/GenBank/DDBJ databases">
        <title>Paenibacillus species isolates.</title>
        <authorList>
            <person name="Beno S.M."/>
        </authorList>
    </citation>
    <scope>NUCLEOTIDE SEQUENCE [LARGE SCALE GENOMIC DNA]</scope>
    <source>
        <strain evidence="10 11">FSL H7-0744</strain>
    </source>
</reference>
<evidence type="ECO:0000256" key="5">
    <source>
        <dbReference type="ARBA" id="ARBA00023277"/>
    </source>
</evidence>
<comment type="catalytic activity">
    <reaction evidence="1 8">
        <text>Endohydrolysis of (1-&gt;4)-beta-D-xylosidic linkages in xylans.</text>
        <dbReference type="EC" id="3.2.1.8"/>
    </reaction>
</comment>
<keyword evidence="4 8" id="KW-0378">Hydrolase</keyword>
<keyword evidence="5 8" id="KW-0119">Carbohydrate metabolism</keyword>
<evidence type="ECO:0000256" key="3">
    <source>
        <dbReference type="ARBA" id="ARBA00022651"/>
    </source>
</evidence>
<dbReference type="PRINTS" id="PR00134">
    <property type="entry name" value="GLHYDRLASE10"/>
</dbReference>
<dbReference type="SMART" id="SM00633">
    <property type="entry name" value="Glyco_10"/>
    <property type="match status" value="1"/>
</dbReference>
<sequence length="337" mass="38839">MRGINSFTEPALKAVFADDFKIGAAVNPRTIVSQEHLLAYHFNSITAENEMKFESLHPAEDVYDFSEADKLVAFARKHQLAVRGHTLVWHNQTTDWLFQDKAGSPVSKETLLARLKSHIDTVVGRYRNDIYAWDVVNEVIADEGEALLRPSKWLDISGPEFISKAFQFAHEADPKALLFYNDYNESHPHKRDKIYALLKSLLEQDVPVHGVGLQAHWNLYDPALDDVRAAIEKYAALGLQLQLTELDMSLFRFDDKRTDLKSPPAELLEQQAERYDVMFRLLKEYREVITSVTFWGAADDYTWLDDFPVRGRKNWPFLFDEQHAPKPAYNRLAVRNS</sequence>
<keyword evidence="6 8" id="KW-0326">Glycosidase</keyword>
<organism evidence="10 11">
    <name type="scientific">Paenibacillus borealis</name>
    <dbReference type="NCBI Taxonomy" id="160799"/>
    <lineage>
        <taxon>Bacteria</taxon>
        <taxon>Bacillati</taxon>
        <taxon>Bacillota</taxon>
        <taxon>Bacilli</taxon>
        <taxon>Bacillales</taxon>
        <taxon>Paenibacillaceae</taxon>
        <taxon>Paenibacillus</taxon>
    </lineage>
</organism>
<evidence type="ECO:0000256" key="1">
    <source>
        <dbReference type="ARBA" id="ARBA00000681"/>
    </source>
</evidence>
<dbReference type="RefSeq" id="WP_076112567.1">
    <property type="nucleotide sequence ID" value="NZ_MPTB01000028.1"/>
</dbReference>
<dbReference type="Pfam" id="PF00331">
    <property type="entry name" value="Glyco_hydro_10"/>
    <property type="match status" value="1"/>
</dbReference>
<gene>
    <name evidence="10" type="ORF">BSK56_20790</name>
</gene>
<dbReference type="InterPro" id="IPR044846">
    <property type="entry name" value="GH10"/>
</dbReference>
<accession>A0ABX3H7G9</accession>
<comment type="pathway">
    <text evidence="2">Glycan degradation; xylan degradation.</text>
</comment>
<keyword evidence="3" id="KW-0858">Xylan degradation</keyword>
<comment type="similarity">
    <text evidence="8">Belongs to the glycosyl hydrolase 10 (cellulase F) family.</text>
</comment>
<evidence type="ECO:0000256" key="6">
    <source>
        <dbReference type="ARBA" id="ARBA00023295"/>
    </source>
</evidence>
<dbReference type="EC" id="3.2.1.8" evidence="8"/>